<dbReference type="Pfam" id="PF18515">
    <property type="entry name" value="Rh5"/>
    <property type="match status" value="1"/>
</dbReference>
<keyword evidence="6" id="KW-1185">Reference proteome</keyword>
<protein>
    <submittedName>
        <fullName evidence="5">Reticulocyte binding protein, putative</fullName>
    </submittedName>
</protein>
<reference evidence="5 6" key="1">
    <citation type="journal article" date="2014" name="BMC Biol.">
        <title>A comprehensive evaluation of rodent malaria parasite genomes and gene expression.</title>
        <authorList>
            <person name="Otto T.D."/>
            <person name="Bohme U."/>
            <person name="Jackson A.P."/>
            <person name="Hunt M."/>
            <person name="Franke-Fayard B."/>
            <person name="Hoeijmakers W.A."/>
            <person name="Religa A.A."/>
            <person name="Robertson L."/>
            <person name="Sanders M."/>
            <person name="Ogun S.A."/>
            <person name="Cunningham D."/>
            <person name="Erhart A."/>
            <person name="Billker O."/>
            <person name="Khan S.M."/>
            <person name="Stunnenberg H.G."/>
            <person name="Langhorne J."/>
            <person name="Holder A.A."/>
            <person name="Waters A.P."/>
            <person name="Newbold C.I."/>
            <person name="Pain A."/>
            <person name="Berriman M."/>
            <person name="Janse C.J."/>
        </authorList>
    </citation>
    <scope>NUCLEOTIDE SEQUENCE [LARGE SCALE GENOMIC DNA]</scope>
    <source>
        <strain evidence="5 6">AS</strain>
    </source>
</reference>
<dbReference type="EMBL" id="LK022886">
    <property type="protein sequence ID" value="VTZ68605.1"/>
    <property type="molecule type" value="Genomic_DNA"/>
</dbReference>
<name>A0A4V0K792_PLACU</name>
<feature type="coiled-coil region" evidence="1">
    <location>
        <begin position="1135"/>
        <end position="1199"/>
    </location>
</feature>
<dbReference type="InterPro" id="IPR041668">
    <property type="entry name" value="Rh5_CC"/>
</dbReference>
<feature type="chain" id="PRO_5020774821" evidence="3">
    <location>
        <begin position="24"/>
        <end position="2728"/>
    </location>
</feature>
<gene>
    <name evidence="5" type="ORF">PCHAS_0900051</name>
</gene>
<feature type="compositionally biased region" description="Basic and acidic residues" evidence="2">
    <location>
        <begin position="1464"/>
        <end position="1476"/>
    </location>
</feature>
<dbReference type="OrthoDB" id="386780at2759"/>
<feature type="compositionally biased region" description="Basic and acidic residues" evidence="2">
    <location>
        <begin position="1485"/>
        <end position="1507"/>
    </location>
</feature>
<keyword evidence="3" id="KW-0732">Signal</keyword>
<dbReference type="Proteomes" id="UP000071118">
    <property type="component" value="Chromosome 9"/>
</dbReference>
<feature type="coiled-coil region" evidence="1">
    <location>
        <begin position="2054"/>
        <end position="2081"/>
    </location>
</feature>
<feature type="compositionally biased region" description="Low complexity" evidence="2">
    <location>
        <begin position="2637"/>
        <end position="2652"/>
    </location>
</feature>
<organism evidence="5 6">
    <name type="scientific">Plasmodium chabaudi chabaudi</name>
    <dbReference type="NCBI Taxonomy" id="31271"/>
    <lineage>
        <taxon>Eukaryota</taxon>
        <taxon>Sar</taxon>
        <taxon>Alveolata</taxon>
        <taxon>Apicomplexa</taxon>
        <taxon>Aconoidasida</taxon>
        <taxon>Haemosporida</taxon>
        <taxon>Plasmodiidae</taxon>
        <taxon>Plasmodium</taxon>
        <taxon>Plasmodium (Vinckeia)</taxon>
    </lineage>
</organism>
<feature type="coiled-coil region" evidence="1">
    <location>
        <begin position="699"/>
        <end position="798"/>
    </location>
</feature>
<evidence type="ECO:0000256" key="1">
    <source>
        <dbReference type="SAM" id="Coils"/>
    </source>
</evidence>
<dbReference type="KEGG" id="pcb:PCHAS_0900051"/>
<dbReference type="NCBIfam" id="TIGR01612">
    <property type="entry name" value="235kDa-fam"/>
    <property type="match status" value="1"/>
</dbReference>
<dbReference type="VEuPathDB" id="PlasmoDB:PCHAS_0900051"/>
<feature type="region of interest" description="Disordered" evidence="2">
    <location>
        <begin position="1463"/>
        <end position="1507"/>
    </location>
</feature>
<feature type="coiled-coil region" evidence="1">
    <location>
        <begin position="557"/>
        <end position="591"/>
    </location>
</feature>
<evidence type="ECO:0000313" key="6">
    <source>
        <dbReference type="Proteomes" id="UP000071118"/>
    </source>
</evidence>
<accession>A0A4V0K792</accession>
<dbReference type="RefSeq" id="XP_016652882.1">
    <property type="nucleotide sequence ID" value="XM_016798444.1"/>
</dbReference>
<evidence type="ECO:0000256" key="3">
    <source>
        <dbReference type="SAM" id="SignalP"/>
    </source>
</evidence>
<dbReference type="GeneID" id="3492258"/>
<feature type="domain" description="Rh5 coiled-coil" evidence="4">
    <location>
        <begin position="193"/>
        <end position="444"/>
    </location>
</feature>
<evidence type="ECO:0000313" key="5">
    <source>
        <dbReference type="EMBL" id="VTZ68605.1"/>
    </source>
</evidence>
<feature type="signal peptide" evidence="3">
    <location>
        <begin position="1"/>
        <end position="23"/>
    </location>
</feature>
<feature type="coiled-coil region" evidence="1">
    <location>
        <begin position="1630"/>
        <end position="1681"/>
    </location>
</feature>
<evidence type="ECO:0000259" key="4">
    <source>
        <dbReference type="Pfam" id="PF18515"/>
    </source>
</evidence>
<keyword evidence="1" id="KW-0175">Coiled coil</keyword>
<proteinExistence type="predicted"/>
<sequence>MKKFIYITTTYIVLFTSLEVTYGKRIETEKKNHDTQLNNFYLYHNLEGVNLNDSKYSNEKQYNNKNNAINDKKFIQPHSITYFGNQKDTINDEITIYNDHTNKNDFDTFKSFNNDNEKENRKETIVKSSFIQKFIAPSFDHSLYDIIDIIYGTSYTNENLEFFYVKLQMCYELRAIDNAGYYSSQDALNIALNKLIKIEDDVITVKKDCESRRANVIDEMVNFQNPIYEFYKESIHAYYNSYEFAKRDYVNCMLPRFKNLETRLDGILSSLKPEFDYVFYYSYWDIDAAYKKHAIDTKQLIDAQMNTLKKYKMHNDKETVPHIKSLIKILESEGENERLKSKLFFLEKQFEDVIYKSSMYREKCMSSSLLMKDYLKDSEISPYYYELLDKIKLIITARGSFVYNLKNMKSLDVVYNYQKEVLKRFIKTLGKLLIEKPDPNNNQIFKDDFDEFDNSKPTLNLTTLETKFFEIFKQKWDSYDNKKALDKNGSQDNNVSLILQRMKEFKDLIDSMEVYKTKDVAPKEQILSEIDKNLNKNLDKKGYKEIENGLKASYKLAKDWKKLKHEIKTKLEEYNEKGIKLEKEINDLFNKYLEQNGETVYLNTLKFELKEKIKNIYDKNEYVKKAIDLKKVVENNNAYIDELAKISPYQVTEYVKNKDKIYNTIKSELSKIYQGDLDALYNALSSIVKENAIDNTEDKAKLEDLKSKIHKEYNKIENMKTEAVKLNLSTIENNKNELLSTIVEMKKHIYEELNNELNKKLENFKNKEKQLSSNINDYSNYKDELNKYKSKISEIKNHYNDQSNIDNIKEGEAKQNYEKSKEYIKTISVKEDEIFKTINEMKHMKDDILNKVNVFVNLESNHKEKINSEHESFDKLVNKIKNEISDGQLNDYEKKFNDSKSLINETSKSIEEEYQNINTLKKVNGYLKICKNTEESIKKFRNKQNKLNEILNKNIDVIKNSNLIEKSYTDKFDNTLTDKKRELEKTFTDLSLSNYETSNNELIKYFNDLKENLGTSKGNILYQQLAEKEKATNDIEQKNVNANKNVSNIEIVIHTSIYNINDAIEKLIGKNIELLNKEILKEAQISITNLNEIKEKLKRYNFDDLWKDINIKDNNEITNFQNDMMTLDKNINQNIDKLEDIKKQSEKHADETKSQIGDLEDVINNILFNDDVKKIENKLENLVTKIDKKKNIYNNMRKLLNEVVGIKSNTSSLENIQNINLSYEKSINKLFLDQIDKEKEKSENMIKSIEKYKKDFDDIKDKQIPPEALTLNNQYSKLKEFRTTIQDNEKYFSGIREKALKLIKVNFEASNINEIKKTLQIYLLEAQKHNSDINLYLNEITNLYNIFKLNNIQNIIDEVKEFTKKIEEYNKNVKSELDKSKKLIETVKEKSHLEKCKPKTGSTIDDKDVDECLKKITESKNYILSEESNSNTYFKNAKEYNENVSLLFKNIEMANNKAQHILKTKKESGTSDKDDNINELTANMDKSKNYKDESDKNAKQAEENKNQFEQYKKDVTELLNKYSELATKNNVTQTKKDSNIIINEIKALQKQISLQAEASEQKINTIKKEKFSIEDDIANNNKSNKAAIGIQTSLENLENKLLKITNIKKKINNCLTETESIEKKISSFSINSQDTELSSLQTILESLKDQKKNIDGQKKELDNLDSEIKSIENDVDQHKKNYEIGILEKIKETAITNKGEFESSKTSIEATIKNIISSFNTNDLEGINANENLEKYNTEMNNIYNEFINSYNLIIKYSETVSKEPIRYDQIKSTRANAQIEIVKNIESKKKAKSYFDEIKVKEVDRIITHFKSKLDNVNDKFTKEYSNINKGFEDISKSIENVKNSTDENSLFDILKQTKDAYMGMIGKTYYNYKYEAESIFKNMVKLAYFLNIQIQNNSGINLFDNVNIAILSNLNSGTKDTLKFIPSPQNEPEIYTKIRNSYDTLLDIFKKSQDTHKKEQDTLNIMTKNQHLYERIHASNELKGALSDKKYKKEKILNDVKLVLHKFDELNQLTCDSQNYDTILELSNQNQIKTKIDNYEQEKRKFTMDFNVTIMEEKLDNIIKSIEKFENNHDSSEKKDPNIQSNGQLNEMTELFNTEIKIIENKIIEKNSLIDKLTKMRKECLLFSYTTLVETFKSKLSNYSEFITSATKFSKEYLEYINNSTDSLNDDIDALQTKYNLNQTKKHMVSNVTNITNDKNNLIEKEKEATQTINNLTKLFTIDFQNADANMLYNNKLQMTYFYSQLQKSIESIKQLYRKIHAFKLSNIYLINEKYSDISKQFDNILQLQKNKLTENLNNLKEIEQYVSDKKRNFLHTVNENTNYNFNALKEIYDNIISRENKAHDIEDANNKENENIMLYTDTITKLTEKIENILNFVTTYENDNNIIKQHIQDNDENDVSKIKEILKSTIQSFQQNQNKINEIKTQFYGNSNINSIIITISQNANDVKTLFSKDLAIRNGLIQIQNRLENIKNAVHENRSEQIAKYVNTIRNYAEHQFKKIRNNPNKDEIRNTMENIRNYNKKSEVKLQQISNYKNELALIIPEITNLVALIKSKYGNNNNISYTVAIKHEENAQNILNDLNKSQSILSQSINQNKKSIEDLGYRRHGIHNNNNLHTINKHQEISQIKYPKNTYHNNNDNPKYKNYNHSNSDKKGSSKTKSSGDSVRYAGAIAFGLVACYAITNFKKTDDANEADLDNNDFYNEAEAKYFERDDEVIEINMNEGL</sequence>
<evidence type="ECO:0000256" key="2">
    <source>
        <dbReference type="SAM" id="MobiDB-lite"/>
    </source>
</evidence>
<feature type="region of interest" description="Disordered" evidence="2">
    <location>
        <begin position="2634"/>
        <end position="2666"/>
    </location>
</feature>
<feature type="coiled-coil region" evidence="1">
    <location>
        <begin position="1352"/>
        <end position="1390"/>
    </location>
</feature>
<dbReference type="InterPro" id="IPR006499">
    <property type="entry name" value="Reticulocyte-bd"/>
</dbReference>